<dbReference type="PANTHER" id="PTHR33018:SF37">
    <property type="entry name" value="TRANSPOSASE TNP1_EN_SPM-LIKE DOMAIN-CONTAINING PROTEIN"/>
    <property type="match status" value="1"/>
</dbReference>
<organism evidence="1 2">
    <name type="scientific">Kingdonia uniflora</name>
    <dbReference type="NCBI Taxonomy" id="39325"/>
    <lineage>
        <taxon>Eukaryota</taxon>
        <taxon>Viridiplantae</taxon>
        <taxon>Streptophyta</taxon>
        <taxon>Embryophyta</taxon>
        <taxon>Tracheophyta</taxon>
        <taxon>Spermatophyta</taxon>
        <taxon>Magnoliopsida</taxon>
        <taxon>Ranunculales</taxon>
        <taxon>Circaeasteraceae</taxon>
        <taxon>Kingdonia</taxon>
    </lineage>
</organism>
<dbReference type="Proteomes" id="UP000541444">
    <property type="component" value="Unassembled WGS sequence"/>
</dbReference>
<dbReference type="InterPro" id="IPR004252">
    <property type="entry name" value="Probable_transposase_24"/>
</dbReference>
<dbReference type="AlphaFoldDB" id="A0A7J7LLU6"/>
<dbReference type="Pfam" id="PF03004">
    <property type="entry name" value="Transposase_24"/>
    <property type="match status" value="1"/>
</dbReference>
<dbReference type="EMBL" id="JACGCM010002205">
    <property type="protein sequence ID" value="KAF6143522.1"/>
    <property type="molecule type" value="Genomic_DNA"/>
</dbReference>
<dbReference type="PANTHER" id="PTHR33018">
    <property type="entry name" value="OS10G0338966 PROTEIN-RELATED"/>
    <property type="match status" value="1"/>
</dbReference>
<reference evidence="1 2" key="1">
    <citation type="journal article" date="2020" name="IScience">
        <title>Genome Sequencing of the Endangered Kingdonia uniflora (Circaeasteraceae, Ranunculales) Reveals Potential Mechanisms of Evolutionary Specialization.</title>
        <authorList>
            <person name="Sun Y."/>
            <person name="Deng T."/>
            <person name="Zhang A."/>
            <person name="Moore M.J."/>
            <person name="Landis J.B."/>
            <person name="Lin N."/>
            <person name="Zhang H."/>
            <person name="Zhang X."/>
            <person name="Huang J."/>
            <person name="Zhang X."/>
            <person name="Sun H."/>
            <person name="Wang H."/>
        </authorList>
    </citation>
    <scope>NUCLEOTIDE SEQUENCE [LARGE SCALE GENOMIC DNA]</scope>
    <source>
        <strain evidence="1">TB1705</strain>
        <tissue evidence="1">Leaf</tissue>
    </source>
</reference>
<protein>
    <submittedName>
        <fullName evidence="1">Uncharacterized protein</fullName>
    </submittedName>
</protein>
<sequence length="355" mass="40901">MSRFGNLVREHIPPYYPSWLAVPLKLKDTVWETICEKYVLPQEAKRKLMKSANTMWRNGNKILRKKYEECDIDDERKKNCPKKTEPEDWVRFVNLTSTKEVKASRERNKINRSKMLTPHATGTKGEFRVADEMMEVDPTITWPDSFLIGHTRSDGPFPTTFVEEKVITVKNIITKNPQSKYLDIDHDLLAQVFGPVKKGCVNFMGPDVTKKFIQSTELLKAHITEDKESYIDLKNHFSQYKAENDARFENLKDMVASLRSSGCTTTSTERSGISTPLLREEAVVHFLNFHEHIVAIGRALVLPGLQESDEAEYEVIVDIIFEENSPVFGQCGVFFDERLIGTKIKYLRILMRFAS</sequence>
<dbReference type="OrthoDB" id="1418778at2759"/>
<evidence type="ECO:0000313" key="1">
    <source>
        <dbReference type="EMBL" id="KAF6143522.1"/>
    </source>
</evidence>
<gene>
    <name evidence="1" type="ORF">GIB67_029691</name>
</gene>
<comment type="caution">
    <text evidence="1">The sequence shown here is derived from an EMBL/GenBank/DDBJ whole genome shotgun (WGS) entry which is preliminary data.</text>
</comment>
<evidence type="ECO:0000313" key="2">
    <source>
        <dbReference type="Proteomes" id="UP000541444"/>
    </source>
</evidence>
<name>A0A7J7LLU6_9MAGN</name>
<keyword evidence="2" id="KW-1185">Reference proteome</keyword>
<accession>A0A7J7LLU6</accession>
<proteinExistence type="predicted"/>